<sequence length="111" mass="11926">MSCSGPRSPSGLSPEKICAWLPFGQVSRPMLGSHFARLRLRSATLSTPLTPSTMIRRVSSRDAPTSAIRIPGRLRAIFSTHSAPARVFPSPRPAIISQVLQLSPSGWTCAS</sequence>
<protein>
    <submittedName>
        <fullName evidence="1">Uncharacterized protein</fullName>
    </submittedName>
</protein>
<gene>
    <name evidence="1" type="ORF">G7078_09125</name>
</gene>
<evidence type="ECO:0000313" key="1">
    <source>
        <dbReference type="EMBL" id="QIL01334.1"/>
    </source>
</evidence>
<reference evidence="1 2" key="1">
    <citation type="submission" date="2020-03" db="EMBL/GenBank/DDBJ databases">
        <title>Sphingomonas sp. nov., isolated from fish.</title>
        <authorList>
            <person name="Hyun D.-W."/>
            <person name="Bae J.-W."/>
        </authorList>
    </citation>
    <scope>NUCLEOTIDE SEQUENCE [LARGE SCALE GENOMIC DNA]</scope>
    <source>
        <strain evidence="1 2">HDW15C</strain>
    </source>
</reference>
<name>A0A6G7ZK27_9SPHN</name>
<accession>A0A6G7ZK27</accession>
<evidence type="ECO:0000313" key="2">
    <source>
        <dbReference type="Proteomes" id="UP000502502"/>
    </source>
</evidence>
<dbReference type="AlphaFoldDB" id="A0A6G7ZK27"/>
<dbReference type="KEGG" id="ssin:G7078_09125"/>
<dbReference type="Proteomes" id="UP000502502">
    <property type="component" value="Chromosome"/>
</dbReference>
<proteinExistence type="predicted"/>
<keyword evidence="2" id="KW-1185">Reference proteome</keyword>
<dbReference type="EMBL" id="CP049871">
    <property type="protein sequence ID" value="QIL01334.1"/>
    <property type="molecule type" value="Genomic_DNA"/>
</dbReference>
<organism evidence="1 2">
    <name type="scientific">Sphingomonas sinipercae</name>
    <dbReference type="NCBI Taxonomy" id="2714944"/>
    <lineage>
        <taxon>Bacteria</taxon>
        <taxon>Pseudomonadati</taxon>
        <taxon>Pseudomonadota</taxon>
        <taxon>Alphaproteobacteria</taxon>
        <taxon>Sphingomonadales</taxon>
        <taxon>Sphingomonadaceae</taxon>
        <taxon>Sphingomonas</taxon>
    </lineage>
</organism>